<sequence>MSQAKMVAFIAQYPASMIYMEACGSAHYWGRYFQNNKHHVHLLPAQIVRMYRAGNKNDANDALAIYEAAQRPDIHFVSVKTTEQQDIASVLHLRESYIKQRTAISNRIRGFALAIWDKIPAKHH</sequence>
<organism evidence="2 3">
    <name type="scientific">Photobacterium iliopiscarium</name>
    <dbReference type="NCBI Taxonomy" id="56192"/>
    <lineage>
        <taxon>Bacteria</taxon>
        <taxon>Pseudomonadati</taxon>
        <taxon>Pseudomonadota</taxon>
        <taxon>Gammaproteobacteria</taxon>
        <taxon>Vibrionales</taxon>
        <taxon>Vibrionaceae</taxon>
        <taxon>Photobacterium</taxon>
    </lineage>
</organism>
<dbReference type="PANTHER" id="PTHR33055:SF3">
    <property type="entry name" value="PUTATIVE TRANSPOSASE FOR IS117-RELATED"/>
    <property type="match status" value="1"/>
</dbReference>
<protein>
    <submittedName>
        <fullName evidence="2">IS110 family transposase</fullName>
    </submittedName>
</protein>
<reference evidence="2 3" key="1">
    <citation type="submission" date="2018-03" db="EMBL/GenBank/DDBJ databases">
        <title>Whole genome sequencing of Histamine producing bacteria.</title>
        <authorList>
            <person name="Butler K."/>
        </authorList>
    </citation>
    <scope>NUCLEOTIDE SEQUENCE [LARGE SCALE GENOMIC DNA]</scope>
    <source>
        <strain evidence="2 3">ATCC 51761</strain>
    </source>
</reference>
<evidence type="ECO:0000259" key="1">
    <source>
        <dbReference type="Pfam" id="PF01548"/>
    </source>
</evidence>
<dbReference type="Proteomes" id="UP000241190">
    <property type="component" value="Unassembled WGS sequence"/>
</dbReference>
<keyword evidence="3" id="KW-1185">Reference proteome</keyword>
<dbReference type="InterPro" id="IPR047650">
    <property type="entry name" value="Transpos_IS110"/>
</dbReference>
<evidence type="ECO:0000313" key="3">
    <source>
        <dbReference type="Proteomes" id="UP000241190"/>
    </source>
</evidence>
<dbReference type="PANTHER" id="PTHR33055">
    <property type="entry name" value="TRANSPOSASE FOR INSERTION SEQUENCE ELEMENT IS1111A"/>
    <property type="match status" value="1"/>
</dbReference>
<evidence type="ECO:0000313" key="2">
    <source>
        <dbReference type="EMBL" id="PSW95039.1"/>
    </source>
</evidence>
<name>A0ABX5GR22_9GAMM</name>
<dbReference type="InterPro" id="IPR002525">
    <property type="entry name" value="Transp_IS110-like_N"/>
</dbReference>
<dbReference type="Pfam" id="PF01548">
    <property type="entry name" value="DEDD_Tnp_IS110"/>
    <property type="match status" value="1"/>
</dbReference>
<dbReference type="EMBL" id="PYOP01000019">
    <property type="protein sequence ID" value="PSW95039.1"/>
    <property type="molecule type" value="Genomic_DNA"/>
</dbReference>
<dbReference type="RefSeq" id="WP_052675263.1">
    <property type="nucleotide sequence ID" value="NZ_JZSR01000017.1"/>
</dbReference>
<gene>
    <name evidence="2" type="ORF">C9J52_12190</name>
</gene>
<proteinExistence type="predicted"/>
<comment type="caution">
    <text evidence="2">The sequence shown here is derived from an EMBL/GenBank/DDBJ whole genome shotgun (WGS) entry which is preliminary data.</text>
</comment>
<accession>A0ABX5GR22</accession>
<feature type="domain" description="Transposase IS110-like N-terminal" evidence="1">
    <location>
        <begin position="15"/>
        <end position="111"/>
    </location>
</feature>